<dbReference type="Proteomes" id="UP000233782">
    <property type="component" value="Unassembled WGS sequence"/>
</dbReference>
<dbReference type="Gene3D" id="2.170.130.10">
    <property type="entry name" value="TonB-dependent receptor, plug domain"/>
    <property type="match status" value="1"/>
</dbReference>
<accession>A0A2N3U9G9</accession>
<evidence type="ECO:0000256" key="7">
    <source>
        <dbReference type="ARBA" id="ARBA00023237"/>
    </source>
</evidence>
<dbReference type="Pfam" id="PF00593">
    <property type="entry name" value="TonB_dep_Rec_b-barrel"/>
    <property type="match status" value="1"/>
</dbReference>
<keyword evidence="6 8" id="KW-0472">Membrane</keyword>
<evidence type="ECO:0000256" key="4">
    <source>
        <dbReference type="ARBA" id="ARBA00022692"/>
    </source>
</evidence>
<keyword evidence="14" id="KW-1185">Reference proteome</keyword>
<dbReference type="PANTHER" id="PTHR30069:SF49">
    <property type="entry name" value="OUTER MEMBRANE PROTEIN C"/>
    <property type="match status" value="1"/>
</dbReference>
<sequence length="672" mass="74747">MKTPLLLGALALAAVPVLAQQKAIPADSVRTIVLQEVAVVTKRHDHQQHLQNFYNANQAATTEELMSRMPELSFIRRGSYGMEPTIRAYSGGQVSVTLDGMRIQGACTDKMDPATIYIEPLNLQRIEVQTAGASSMQGAAIGGSLDMKLAEAELSDERKLSGSVSSGYQSAAHAMLGGLRLSYATPTWGLRASSTYRKAQNYRNGHGEKVLYSQYEKANYALNGKFLLQEDLVLKADLIIDDGWNIGFPALPMDVGQANARIGSVSLVRENSDRRWSRVEARLYANRIAHSMDDSARPDLPVRMDMPGLSRTSGMYLEGTTSPGHHQQLTVRADASASYLSASMTMYQEGQTPMYMLTWPDNRQLQSGIAAQYSFQVGDKTQLQLNSRVNLSDFAITTGEGRSQLSVFGYENTARQFVIPSLSLQASRMVYKKLKASLSGGFNGRTPTASELYGFYLFTQFDGFDYVGNPNMKSEKSLQSEFTLSWQEPRVRLQATGYVSRVQDYIVGTYDPNLSAMTIGARGVKVYDNTPYALLAGAEASAVYNITGYTQLVSTLRYNYGRNADGEPLPMIPPLRSITSLRKYFGDNLWVQGETELAAAQNRNSESFRERPTKAFMLWHLRAGYQRETENKVWQLNTGIENIFDVHYREHLDWGRIARPGRNVFVQVSMGF</sequence>
<proteinExistence type="inferred from homology"/>
<dbReference type="InterPro" id="IPR000531">
    <property type="entry name" value="Beta-barrel_TonB"/>
</dbReference>
<dbReference type="GO" id="GO:0044718">
    <property type="term" value="P:siderophore transmembrane transport"/>
    <property type="evidence" value="ECO:0007669"/>
    <property type="project" value="TreeGrafter"/>
</dbReference>
<dbReference type="InterPro" id="IPR039426">
    <property type="entry name" value="TonB-dep_rcpt-like"/>
</dbReference>
<evidence type="ECO:0000256" key="1">
    <source>
        <dbReference type="ARBA" id="ARBA00004571"/>
    </source>
</evidence>
<feature type="domain" description="TonB-dependent receptor-like beta-barrel" evidence="11">
    <location>
        <begin position="212"/>
        <end position="643"/>
    </location>
</feature>
<evidence type="ECO:0000256" key="10">
    <source>
        <dbReference type="SAM" id="SignalP"/>
    </source>
</evidence>
<keyword evidence="10" id="KW-0732">Signal</keyword>
<keyword evidence="5 9" id="KW-0798">TonB box</keyword>
<evidence type="ECO:0000256" key="6">
    <source>
        <dbReference type="ARBA" id="ARBA00023136"/>
    </source>
</evidence>
<comment type="subcellular location">
    <subcellularLocation>
        <location evidence="1 8">Cell outer membrane</location>
        <topology evidence="1 8">Multi-pass membrane protein</topology>
    </subcellularLocation>
</comment>
<keyword evidence="13" id="KW-0675">Receptor</keyword>
<evidence type="ECO:0000256" key="5">
    <source>
        <dbReference type="ARBA" id="ARBA00023077"/>
    </source>
</evidence>
<dbReference type="Pfam" id="PF07715">
    <property type="entry name" value="Plug"/>
    <property type="match status" value="1"/>
</dbReference>
<dbReference type="RefSeq" id="WP_180336428.1">
    <property type="nucleotide sequence ID" value="NZ_PJMU01000003.1"/>
</dbReference>
<evidence type="ECO:0000259" key="11">
    <source>
        <dbReference type="Pfam" id="PF00593"/>
    </source>
</evidence>
<protein>
    <submittedName>
        <fullName evidence="13">Iron complex outermembrane receptor protein</fullName>
    </submittedName>
</protein>
<dbReference type="InterPro" id="IPR036942">
    <property type="entry name" value="Beta-barrel_TonB_sf"/>
</dbReference>
<evidence type="ECO:0000256" key="9">
    <source>
        <dbReference type="RuleBase" id="RU003357"/>
    </source>
</evidence>
<name>A0A2N3U9G9_9BACT</name>
<dbReference type="GO" id="GO:0015344">
    <property type="term" value="F:siderophore uptake transmembrane transporter activity"/>
    <property type="evidence" value="ECO:0007669"/>
    <property type="project" value="TreeGrafter"/>
</dbReference>
<dbReference type="EMBL" id="PJMU01000003">
    <property type="protein sequence ID" value="PKV63419.1"/>
    <property type="molecule type" value="Genomic_DNA"/>
</dbReference>
<dbReference type="AlphaFoldDB" id="A0A2N3U9G9"/>
<evidence type="ECO:0000313" key="14">
    <source>
        <dbReference type="Proteomes" id="UP000233782"/>
    </source>
</evidence>
<evidence type="ECO:0000256" key="3">
    <source>
        <dbReference type="ARBA" id="ARBA00022452"/>
    </source>
</evidence>
<dbReference type="Gene3D" id="2.40.170.20">
    <property type="entry name" value="TonB-dependent receptor, beta-barrel domain"/>
    <property type="match status" value="1"/>
</dbReference>
<dbReference type="GO" id="GO:0009279">
    <property type="term" value="C:cell outer membrane"/>
    <property type="evidence" value="ECO:0007669"/>
    <property type="project" value="UniProtKB-SubCell"/>
</dbReference>
<dbReference type="PROSITE" id="PS52016">
    <property type="entry name" value="TONB_DEPENDENT_REC_3"/>
    <property type="match status" value="1"/>
</dbReference>
<feature type="domain" description="TonB-dependent receptor plug" evidence="12">
    <location>
        <begin position="56"/>
        <end position="143"/>
    </location>
</feature>
<keyword evidence="3 8" id="KW-1134">Transmembrane beta strand</keyword>
<evidence type="ECO:0000313" key="13">
    <source>
        <dbReference type="EMBL" id="PKV63419.1"/>
    </source>
</evidence>
<keyword evidence="2 8" id="KW-0813">Transport</keyword>
<dbReference type="InterPro" id="IPR037066">
    <property type="entry name" value="Plug_dom_sf"/>
</dbReference>
<gene>
    <name evidence="13" type="ORF">BD749_3262</name>
</gene>
<feature type="chain" id="PRO_5014891363" evidence="10">
    <location>
        <begin position="20"/>
        <end position="672"/>
    </location>
</feature>
<evidence type="ECO:0000259" key="12">
    <source>
        <dbReference type="Pfam" id="PF07715"/>
    </source>
</evidence>
<evidence type="ECO:0000256" key="2">
    <source>
        <dbReference type="ARBA" id="ARBA00022448"/>
    </source>
</evidence>
<organism evidence="13 14">
    <name type="scientific">Pontibacter ramchanderi</name>
    <dbReference type="NCBI Taxonomy" id="1179743"/>
    <lineage>
        <taxon>Bacteria</taxon>
        <taxon>Pseudomonadati</taxon>
        <taxon>Bacteroidota</taxon>
        <taxon>Cytophagia</taxon>
        <taxon>Cytophagales</taxon>
        <taxon>Hymenobacteraceae</taxon>
        <taxon>Pontibacter</taxon>
    </lineage>
</organism>
<dbReference type="SUPFAM" id="SSF56935">
    <property type="entry name" value="Porins"/>
    <property type="match status" value="1"/>
</dbReference>
<dbReference type="PANTHER" id="PTHR30069">
    <property type="entry name" value="TONB-DEPENDENT OUTER MEMBRANE RECEPTOR"/>
    <property type="match status" value="1"/>
</dbReference>
<dbReference type="InterPro" id="IPR012910">
    <property type="entry name" value="Plug_dom"/>
</dbReference>
<keyword evidence="7 8" id="KW-0998">Cell outer membrane</keyword>
<comment type="caution">
    <text evidence="13">The sequence shown here is derived from an EMBL/GenBank/DDBJ whole genome shotgun (WGS) entry which is preliminary data.</text>
</comment>
<comment type="similarity">
    <text evidence="8 9">Belongs to the TonB-dependent receptor family.</text>
</comment>
<evidence type="ECO:0000256" key="8">
    <source>
        <dbReference type="PROSITE-ProRule" id="PRU01360"/>
    </source>
</evidence>
<reference evidence="13 14" key="1">
    <citation type="submission" date="2017-12" db="EMBL/GenBank/DDBJ databases">
        <title>Genomic Encyclopedia of Type Strains, Phase III (KMG-III): the genomes of soil and plant-associated and newly described type strains.</title>
        <authorList>
            <person name="Whitman W."/>
        </authorList>
    </citation>
    <scope>NUCLEOTIDE SEQUENCE [LARGE SCALE GENOMIC DNA]</scope>
    <source>
        <strain evidence="13 14">LP43</strain>
    </source>
</reference>
<feature type="signal peptide" evidence="10">
    <location>
        <begin position="1"/>
        <end position="19"/>
    </location>
</feature>
<keyword evidence="4 8" id="KW-0812">Transmembrane</keyword>